<reference evidence="2 3" key="1">
    <citation type="submission" date="2019-11" db="EMBL/GenBank/DDBJ databases">
        <title>The Phosphoenolpyruvate Phosphotransferase System Regulates Serratia proteamaculans 336X Biofilm Formation and Wheat Roots colonization.</title>
        <authorList>
            <person name="Liu F."/>
        </authorList>
    </citation>
    <scope>NUCLEOTIDE SEQUENCE [LARGE SCALE GENOMIC DNA]</scope>
    <source>
        <strain evidence="2 3">336X</strain>
    </source>
</reference>
<gene>
    <name evidence="2" type="ORF">GHV41_17875</name>
</gene>
<dbReference type="RefSeq" id="WP_129938735.1">
    <property type="nucleotide sequence ID" value="NZ_CBCPIU010000012.1"/>
</dbReference>
<feature type="transmembrane region" description="Helical" evidence="1">
    <location>
        <begin position="36"/>
        <end position="54"/>
    </location>
</feature>
<accession>A0A5Q2VEX2</accession>
<dbReference type="Proteomes" id="UP000381260">
    <property type="component" value="Chromosome"/>
</dbReference>
<keyword evidence="1" id="KW-0472">Membrane</keyword>
<dbReference type="EMBL" id="CP045913">
    <property type="protein sequence ID" value="QGH62579.1"/>
    <property type="molecule type" value="Genomic_DNA"/>
</dbReference>
<evidence type="ECO:0000313" key="2">
    <source>
        <dbReference type="EMBL" id="QGH62579.1"/>
    </source>
</evidence>
<evidence type="ECO:0000313" key="3">
    <source>
        <dbReference type="Proteomes" id="UP000381260"/>
    </source>
</evidence>
<keyword evidence="1" id="KW-1133">Transmembrane helix</keyword>
<keyword evidence="1" id="KW-0812">Transmembrane</keyword>
<evidence type="ECO:0008006" key="4">
    <source>
        <dbReference type="Google" id="ProtNLM"/>
    </source>
</evidence>
<dbReference type="AlphaFoldDB" id="A0A5Q2VEX2"/>
<organism evidence="2 3">
    <name type="scientific">Serratia proteamaculans</name>
    <dbReference type="NCBI Taxonomy" id="28151"/>
    <lineage>
        <taxon>Bacteria</taxon>
        <taxon>Pseudomonadati</taxon>
        <taxon>Pseudomonadota</taxon>
        <taxon>Gammaproteobacteria</taxon>
        <taxon>Enterobacterales</taxon>
        <taxon>Yersiniaceae</taxon>
        <taxon>Serratia</taxon>
    </lineage>
</organism>
<sequence>MAMTKCKECKKEVSDKAKVCPHCGVKEPARNLGKETGQGCLGLVILVGVLFFIFGGDDDKDKTKPEKTAEVKECAASDGQCLFDRYMPEAAYPCKKLVEQSSKYDFEWTDGFLVMPFSHYRNEPEKGQIVFIGDKVKFTNGFNAKSNMIYACTYDLKSKTAVDIEVKDGRL</sequence>
<name>A0A5Q2VEX2_SERPR</name>
<evidence type="ECO:0000256" key="1">
    <source>
        <dbReference type="SAM" id="Phobius"/>
    </source>
</evidence>
<proteinExistence type="predicted"/>
<protein>
    <recommendedName>
        <fullName evidence="4">Zinc ribbon domain-containing protein</fullName>
    </recommendedName>
</protein>